<evidence type="ECO:0000256" key="1">
    <source>
        <dbReference type="SAM" id="Phobius"/>
    </source>
</evidence>
<proteinExistence type="predicted"/>
<evidence type="ECO:0000313" key="3">
    <source>
        <dbReference type="Proteomes" id="UP000199529"/>
    </source>
</evidence>
<dbReference type="AlphaFoldDB" id="A0A1H3EIL5"/>
<gene>
    <name evidence="2" type="ORF">SAMN05216215_10153</name>
</gene>
<sequence length="143" mass="14786">MTLRRFNTGLMIALALFVVSFGTRFVIDPNGAAEGFGFPSWPQGDAAGYLIIKGVRDLACALTIFILLALRQRRALGWVALADAMIAFGDAIAVLTHGGAPATAFGVHAATGVVVVVAGILLLCERPLPTTTTTAPAHQVAAA</sequence>
<organism evidence="2 3">
    <name type="scientific">Saccharopolyspora shandongensis</name>
    <dbReference type="NCBI Taxonomy" id="418495"/>
    <lineage>
        <taxon>Bacteria</taxon>
        <taxon>Bacillati</taxon>
        <taxon>Actinomycetota</taxon>
        <taxon>Actinomycetes</taxon>
        <taxon>Pseudonocardiales</taxon>
        <taxon>Pseudonocardiaceae</taxon>
        <taxon>Saccharopolyspora</taxon>
    </lineage>
</organism>
<name>A0A1H3EIL5_9PSEU</name>
<dbReference type="RefSeq" id="WP_093266664.1">
    <property type="nucleotide sequence ID" value="NZ_FNOK01000015.1"/>
</dbReference>
<evidence type="ECO:0000313" key="2">
    <source>
        <dbReference type="EMBL" id="SDX77764.1"/>
    </source>
</evidence>
<keyword evidence="1" id="KW-1133">Transmembrane helix</keyword>
<keyword evidence="1" id="KW-0472">Membrane</keyword>
<accession>A0A1H3EIL5</accession>
<feature type="transmembrane region" description="Helical" evidence="1">
    <location>
        <begin position="46"/>
        <end position="68"/>
    </location>
</feature>
<feature type="transmembrane region" description="Helical" evidence="1">
    <location>
        <begin position="75"/>
        <end position="96"/>
    </location>
</feature>
<protein>
    <recommendedName>
        <fullName evidence="4">Small membrane hydrophobic protein</fullName>
    </recommendedName>
</protein>
<evidence type="ECO:0008006" key="4">
    <source>
        <dbReference type="Google" id="ProtNLM"/>
    </source>
</evidence>
<dbReference type="EMBL" id="FNOK01000015">
    <property type="protein sequence ID" value="SDX77764.1"/>
    <property type="molecule type" value="Genomic_DNA"/>
</dbReference>
<dbReference type="STRING" id="418495.SAMN05216215_10153"/>
<keyword evidence="1" id="KW-0812">Transmembrane</keyword>
<reference evidence="3" key="1">
    <citation type="submission" date="2016-10" db="EMBL/GenBank/DDBJ databases">
        <authorList>
            <person name="Varghese N."/>
            <person name="Submissions S."/>
        </authorList>
    </citation>
    <scope>NUCLEOTIDE SEQUENCE [LARGE SCALE GENOMIC DNA]</scope>
    <source>
        <strain evidence="3">CGMCC 4.3530</strain>
    </source>
</reference>
<feature type="transmembrane region" description="Helical" evidence="1">
    <location>
        <begin position="102"/>
        <end position="124"/>
    </location>
</feature>
<keyword evidence="3" id="KW-1185">Reference proteome</keyword>
<dbReference type="OrthoDB" id="119790at2"/>
<dbReference type="Pfam" id="PF14087">
    <property type="entry name" value="DUF4267"/>
    <property type="match status" value="1"/>
</dbReference>
<dbReference type="InterPro" id="IPR025363">
    <property type="entry name" value="DUF4267"/>
</dbReference>
<dbReference type="Proteomes" id="UP000199529">
    <property type="component" value="Unassembled WGS sequence"/>
</dbReference>